<sequence>MSRPSIFEDPMYRPSILERPTQPLASSRATAPRQSLYRGNGTMLMGSEESLVKQIEETYHVPGSDDVNVRPLLSIVEDILRRATISAPVDAILPTGMQAQLETPEYKANQYSLTAIMEQVSPLIDHIACEMACHCTGGADINAITLSLFRDMLQYFPWDAKLVLTLAALALNYGEFWLLAQMYPSNQLARSMATLKQVPAVMERTTLLKSRFDALNTLIKSILDLTRTIVTFKDLPTLHISKDVPPLSTAHAAIPSAVYWSVKSIIVSATYITKLTATAHEQFLTSSTLEWEISSLTHKIDRIHDDLKKLLAECRRIIEEKQHNKIYDDLLGMLKAPIGNMPILRLLLNPKDDPLPLVEGTLKTRVRLEVLAQKMVLLLISSPDISQDELSILEQIYNESRPREMENRFEMVWVPIVDPDVWSSSTDRSVMSKRLETLRSTMRWYSVYDPYAINPVVIRFFRDQWHYKYNPILVVLDPQGALLSPNAMHMMLIWGSAAFPFTKSRERELWSVETWRVDLLVNLDNTIFSWVRSDKYFFLYGGDGIEWIRSFTRAVKLVAADARITIEMAYVGKANKGEQVRRVIQTIRENALSYCWSEVEMASMMWFFWTRLESMFFSKIQIETDDRDPVLTEVKKLLSLDKMDRGWAMFCKGSTVIFCGHGGPVLQATQEYFEQWKVHVPIKGFEKAYKEHHDNIRIKRLPACCRFEFSTIAGKIPERISCPECTRLMEKYMTFLCCHNDSTEGAINTIY</sequence>
<organism evidence="5 6">
    <name type="scientific">Escallonia rubra</name>
    <dbReference type="NCBI Taxonomy" id="112253"/>
    <lineage>
        <taxon>Eukaryota</taxon>
        <taxon>Viridiplantae</taxon>
        <taxon>Streptophyta</taxon>
        <taxon>Embryophyta</taxon>
        <taxon>Tracheophyta</taxon>
        <taxon>Spermatophyta</taxon>
        <taxon>Magnoliopsida</taxon>
        <taxon>eudicotyledons</taxon>
        <taxon>Gunneridae</taxon>
        <taxon>Pentapetalae</taxon>
        <taxon>asterids</taxon>
        <taxon>campanulids</taxon>
        <taxon>Escalloniales</taxon>
        <taxon>Escalloniaceae</taxon>
        <taxon>Escallonia</taxon>
    </lineage>
</organism>
<dbReference type="AlphaFoldDB" id="A0AA88QYL0"/>
<feature type="compositionally biased region" description="Polar residues" evidence="2">
    <location>
        <begin position="23"/>
        <end position="33"/>
    </location>
</feature>
<evidence type="ECO:0000313" key="5">
    <source>
        <dbReference type="EMBL" id="KAK2969761.1"/>
    </source>
</evidence>
<dbReference type="InterPro" id="IPR027944">
    <property type="entry name" value="SEO_C"/>
</dbReference>
<dbReference type="GO" id="GO:0010088">
    <property type="term" value="P:phloem development"/>
    <property type="evidence" value="ECO:0007669"/>
    <property type="project" value="InterPro"/>
</dbReference>
<feature type="domain" description="Sieve element occlusion C-terminal" evidence="4">
    <location>
        <begin position="504"/>
        <end position="739"/>
    </location>
</feature>
<dbReference type="Pfam" id="PF14577">
    <property type="entry name" value="SEO_C"/>
    <property type="match status" value="1"/>
</dbReference>
<dbReference type="PANTHER" id="PTHR33232:SF9">
    <property type="entry name" value="PROTEIN SIEVE ELEMENT OCCLUSION B"/>
    <property type="match status" value="1"/>
</dbReference>
<dbReference type="InterPro" id="IPR027942">
    <property type="entry name" value="SEO_N"/>
</dbReference>
<comment type="caution">
    <text evidence="5">The sequence shown here is derived from an EMBL/GenBank/DDBJ whole genome shotgun (WGS) entry which is preliminary data.</text>
</comment>
<dbReference type="InterPro" id="IPR039299">
    <property type="entry name" value="SEOA"/>
</dbReference>
<gene>
    <name evidence="5" type="ORF">RJ640_028041</name>
</gene>
<evidence type="ECO:0000259" key="3">
    <source>
        <dbReference type="Pfam" id="PF14576"/>
    </source>
</evidence>
<evidence type="ECO:0008006" key="7">
    <source>
        <dbReference type="Google" id="ProtNLM"/>
    </source>
</evidence>
<evidence type="ECO:0000256" key="1">
    <source>
        <dbReference type="SAM" id="Coils"/>
    </source>
</evidence>
<evidence type="ECO:0000259" key="4">
    <source>
        <dbReference type="Pfam" id="PF14577"/>
    </source>
</evidence>
<dbReference type="PANTHER" id="PTHR33232">
    <property type="entry name" value="PROTEIN SIEVE ELEMENT OCCLUSION B-LIKE"/>
    <property type="match status" value="1"/>
</dbReference>
<dbReference type="Proteomes" id="UP001187471">
    <property type="component" value="Unassembled WGS sequence"/>
</dbReference>
<dbReference type="Pfam" id="PF14576">
    <property type="entry name" value="SEO_N"/>
    <property type="match status" value="1"/>
</dbReference>
<feature type="coiled-coil region" evidence="1">
    <location>
        <begin position="293"/>
        <end position="324"/>
    </location>
</feature>
<reference evidence="5" key="1">
    <citation type="submission" date="2022-12" db="EMBL/GenBank/DDBJ databases">
        <title>Draft genome assemblies for two species of Escallonia (Escalloniales).</title>
        <authorList>
            <person name="Chanderbali A."/>
            <person name="Dervinis C."/>
            <person name="Anghel I."/>
            <person name="Soltis D."/>
            <person name="Soltis P."/>
            <person name="Zapata F."/>
        </authorList>
    </citation>
    <scope>NUCLEOTIDE SEQUENCE</scope>
    <source>
        <strain evidence="5">UCBG92.1500</strain>
        <tissue evidence="5">Leaf</tissue>
    </source>
</reference>
<feature type="domain" description="Sieve element occlusion N-terminal" evidence="3">
    <location>
        <begin position="48"/>
        <end position="336"/>
    </location>
</feature>
<evidence type="ECO:0000256" key="2">
    <source>
        <dbReference type="SAM" id="MobiDB-lite"/>
    </source>
</evidence>
<keyword evidence="6" id="KW-1185">Reference proteome</keyword>
<evidence type="ECO:0000313" key="6">
    <source>
        <dbReference type="Proteomes" id="UP001187471"/>
    </source>
</evidence>
<proteinExistence type="predicted"/>
<protein>
    <recommendedName>
        <fullName evidence="7">Sieve element occlusion</fullName>
    </recommendedName>
</protein>
<feature type="region of interest" description="Disordered" evidence="2">
    <location>
        <begin position="1"/>
        <end position="40"/>
    </location>
</feature>
<keyword evidence="1" id="KW-0175">Coiled coil</keyword>
<accession>A0AA88QYL0</accession>
<name>A0AA88QYL0_9ASTE</name>
<dbReference type="EMBL" id="JAVXUO010002776">
    <property type="protein sequence ID" value="KAK2969761.1"/>
    <property type="molecule type" value="Genomic_DNA"/>
</dbReference>